<comment type="caution">
    <text evidence="2">The sequence shown here is derived from an EMBL/GenBank/DDBJ whole genome shotgun (WGS) entry which is preliminary data.</text>
</comment>
<keyword evidence="3" id="KW-1185">Reference proteome</keyword>
<sequence>MTPDSAGRRPDMRASDVDRDRVAEVLRDAAGEGRITLDELGERLDAVYAARTYADLKPLTADLPVGSDRPAVPQARHAAIQPGADQTLELNAKGGQISRSGSWQVPGRVVVRNPYGDTRLDFREATFLTDVVDFQITANWGSVKVFLPQDATADVQVDTSWYGTLDNRVGTVPTPPMPHFRITGNCKGGTLKVMYRTRMDEWLG</sequence>
<dbReference type="EMBL" id="BSQG01000003">
    <property type="protein sequence ID" value="GLU47682.1"/>
    <property type="molecule type" value="Genomic_DNA"/>
</dbReference>
<feature type="domain" description="DUF1707" evidence="1">
    <location>
        <begin position="12"/>
        <end position="64"/>
    </location>
</feature>
<dbReference type="PANTHER" id="PTHR40763:SF5">
    <property type="entry name" value="MEMBRANE PROTEIN"/>
    <property type="match status" value="1"/>
</dbReference>
<evidence type="ECO:0000313" key="3">
    <source>
        <dbReference type="Proteomes" id="UP001165092"/>
    </source>
</evidence>
<dbReference type="AlphaFoldDB" id="A0A9W6P5Y4"/>
<reference evidence="2" key="1">
    <citation type="submission" date="2023-02" db="EMBL/GenBank/DDBJ databases">
        <title>Nocardiopsis ansamitocini NBRC 112285.</title>
        <authorList>
            <person name="Ichikawa N."/>
            <person name="Sato H."/>
            <person name="Tonouchi N."/>
        </authorList>
    </citation>
    <scope>NUCLEOTIDE SEQUENCE</scope>
    <source>
        <strain evidence="2">NBRC 112285</strain>
    </source>
</reference>
<evidence type="ECO:0000313" key="2">
    <source>
        <dbReference type="EMBL" id="GLU47682.1"/>
    </source>
</evidence>
<proteinExistence type="predicted"/>
<evidence type="ECO:0000259" key="1">
    <source>
        <dbReference type="Pfam" id="PF08044"/>
    </source>
</evidence>
<name>A0A9W6P5Y4_9ACTN</name>
<protein>
    <recommendedName>
        <fullName evidence="1">DUF1707 domain-containing protein</fullName>
    </recommendedName>
</protein>
<dbReference type="InterPro" id="IPR012551">
    <property type="entry name" value="DUF1707_SHOCT-like"/>
</dbReference>
<organism evidence="2 3">
    <name type="scientific">Nocardiopsis ansamitocini</name>
    <dbReference type="NCBI Taxonomy" id="1670832"/>
    <lineage>
        <taxon>Bacteria</taxon>
        <taxon>Bacillati</taxon>
        <taxon>Actinomycetota</taxon>
        <taxon>Actinomycetes</taxon>
        <taxon>Streptosporangiales</taxon>
        <taxon>Nocardiopsidaceae</taxon>
        <taxon>Nocardiopsis</taxon>
    </lineage>
</organism>
<dbReference type="Pfam" id="PF08044">
    <property type="entry name" value="DUF1707"/>
    <property type="match status" value="1"/>
</dbReference>
<accession>A0A9W6P5Y4</accession>
<gene>
    <name evidence="2" type="ORF">Nans01_20330</name>
</gene>
<dbReference type="Proteomes" id="UP001165092">
    <property type="component" value="Unassembled WGS sequence"/>
</dbReference>
<dbReference type="PANTHER" id="PTHR40763">
    <property type="entry name" value="MEMBRANE PROTEIN-RELATED"/>
    <property type="match status" value="1"/>
</dbReference>